<feature type="domain" description="LicD/FKTN/FKRP nucleotidyltransferase" evidence="1">
    <location>
        <begin position="146"/>
        <end position="221"/>
    </location>
</feature>
<dbReference type="PANTHER" id="PTHR43404">
    <property type="entry name" value="LIPOPOLYSACCHARIDE CHOLINEPHOSPHOTRANSFERASE LICD"/>
    <property type="match status" value="1"/>
</dbReference>
<dbReference type="GeneID" id="106156013"/>
<dbReference type="Pfam" id="PF04991">
    <property type="entry name" value="LicD"/>
    <property type="match status" value="1"/>
</dbReference>
<protein>
    <submittedName>
        <fullName evidence="3 4">Uncharacterized protein LOC106156013</fullName>
    </submittedName>
</protein>
<evidence type="ECO:0000313" key="8">
    <source>
        <dbReference type="RefSeq" id="XP_013386533.1"/>
    </source>
</evidence>
<reference evidence="3 4" key="1">
    <citation type="submission" date="2025-04" db="UniProtKB">
        <authorList>
            <consortium name="RefSeq"/>
        </authorList>
    </citation>
    <scope>IDENTIFICATION</scope>
    <source>
        <tissue evidence="3 4">Gonads</tissue>
    </source>
</reference>
<dbReference type="InterPro" id="IPR007074">
    <property type="entry name" value="LicD/FKTN/FKRP_NTP_transf"/>
</dbReference>
<evidence type="ECO:0000259" key="1">
    <source>
        <dbReference type="Pfam" id="PF04991"/>
    </source>
</evidence>
<dbReference type="AlphaFoldDB" id="A0A1S3HKI0"/>
<dbReference type="PANTHER" id="PTHR43404:SF2">
    <property type="entry name" value="LIPOPOLYSACCHARIDE CHOLINEPHOSPHOTRANSFERASE LICD"/>
    <property type="match status" value="1"/>
</dbReference>
<evidence type="ECO:0000313" key="6">
    <source>
        <dbReference type="RefSeq" id="XP_013386531.1"/>
    </source>
</evidence>
<gene>
    <name evidence="3 4 5 6 7 8" type="primary">LOC106156013</name>
</gene>
<dbReference type="InterPro" id="IPR052942">
    <property type="entry name" value="LPS_cholinephosphotransferase"/>
</dbReference>
<evidence type="ECO:0000313" key="7">
    <source>
        <dbReference type="RefSeq" id="XP_013386532.1"/>
    </source>
</evidence>
<evidence type="ECO:0000313" key="4">
    <source>
        <dbReference type="RefSeq" id="XP_013386529.1"/>
    </source>
</evidence>
<dbReference type="GO" id="GO:0009100">
    <property type="term" value="P:glycoprotein metabolic process"/>
    <property type="evidence" value="ECO:0007669"/>
    <property type="project" value="UniProtKB-ARBA"/>
</dbReference>
<dbReference type="RefSeq" id="XP_013386530.1">
    <property type="nucleotide sequence ID" value="XM_013531076.1"/>
</dbReference>
<dbReference type="RefSeq" id="XP_013386533.1">
    <property type="nucleotide sequence ID" value="XM_013531079.1"/>
</dbReference>
<dbReference type="OrthoDB" id="419198at2759"/>
<dbReference type="RefSeq" id="XP_013386532.1">
    <property type="nucleotide sequence ID" value="XM_013531078.1"/>
</dbReference>
<evidence type="ECO:0000313" key="5">
    <source>
        <dbReference type="RefSeq" id="XP_013386530.1"/>
    </source>
</evidence>
<evidence type="ECO:0000313" key="3">
    <source>
        <dbReference type="RefSeq" id="XP_013386528.1"/>
    </source>
</evidence>
<dbReference type="RefSeq" id="XP_013386529.1">
    <property type="nucleotide sequence ID" value="XM_013531075.1"/>
</dbReference>
<evidence type="ECO:0000313" key="2">
    <source>
        <dbReference type="Proteomes" id="UP000085678"/>
    </source>
</evidence>
<proteinExistence type="predicted"/>
<sequence length="367" mass="42623">MRKMFRNPGNGYMTAFFLLLLFGSVALFIMTLRVGQEGIMARIRALETALELHQESRSALEHKSNDILKLVKSLHMASFNGNRFSPANGKINASSSLSESMPKLVLRRYVRESYDKSNPLFYFQQQVSQSEKELLMEMLAVLDRACSKHNITYLLYGGSLLGSYRHHDLIPWDDDVDLLFNIQEKAILFKALSQFAPEYYVNKAGPRLKFFSKNSNFTTKYSWRWPYLDLHFYKENQTHIWDSSYEFRNYIYKKSNVFPLHRRPFGNVYANAPYDSYAVLRKTYKSSKCQTYFYSHKKEVGTSARMRVIPCEDLSDLIPFVHRTSVDFGIGVKETLKLGQETLQVVIVDEPSYAISKPYKLELVEGN</sequence>
<dbReference type="Proteomes" id="UP000085678">
    <property type="component" value="Unplaced"/>
</dbReference>
<dbReference type="RefSeq" id="XP_013386531.1">
    <property type="nucleotide sequence ID" value="XM_013531077.1"/>
</dbReference>
<organism evidence="2 7">
    <name type="scientific">Lingula anatina</name>
    <name type="common">Brachiopod</name>
    <name type="synonym">Lingula unguis</name>
    <dbReference type="NCBI Taxonomy" id="7574"/>
    <lineage>
        <taxon>Eukaryota</taxon>
        <taxon>Metazoa</taxon>
        <taxon>Spiralia</taxon>
        <taxon>Lophotrochozoa</taxon>
        <taxon>Brachiopoda</taxon>
        <taxon>Linguliformea</taxon>
        <taxon>Lingulata</taxon>
        <taxon>Lingulida</taxon>
        <taxon>Linguloidea</taxon>
        <taxon>Lingulidae</taxon>
        <taxon>Lingula</taxon>
    </lineage>
</organism>
<name>A0A1S3HKI0_LINAN</name>
<keyword evidence="2" id="KW-1185">Reference proteome</keyword>
<dbReference type="KEGG" id="lak:106156013"/>
<accession>A0A1S3HKI0</accession>
<dbReference type="RefSeq" id="XP_013386528.1">
    <property type="nucleotide sequence ID" value="XM_013531074.1"/>
</dbReference>